<dbReference type="EMBL" id="EAAA01000609">
    <property type="status" value="NOT_ANNOTATED_CDS"/>
    <property type="molecule type" value="Genomic_DNA"/>
</dbReference>
<reference evidence="7" key="4">
    <citation type="submission" date="2025-09" db="UniProtKB">
        <authorList>
            <consortium name="Ensembl"/>
        </authorList>
    </citation>
    <scope>IDENTIFICATION</scope>
</reference>
<evidence type="ECO:0000256" key="5">
    <source>
        <dbReference type="SAM" id="MobiDB-lite"/>
    </source>
</evidence>
<dbReference type="GO" id="GO:0004672">
    <property type="term" value="F:protein kinase activity"/>
    <property type="evidence" value="ECO:0007669"/>
    <property type="project" value="InterPro"/>
</dbReference>
<dbReference type="InParanoid" id="F6PQS1"/>
<evidence type="ECO:0000313" key="7">
    <source>
        <dbReference type="Ensembl" id="ENSCINP00000025365.2"/>
    </source>
</evidence>
<feature type="region of interest" description="Disordered" evidence="5">
    <location>
        <begin position="1"/>
        <end position="35"/>
    </location>
</feature>
<dbReference type="InterPro" id="IPR000719">
    <property type="entry name" value="Prot_kinase_dom"/>
</dbReference>
<organism evidence="7 8">
    <name type="scientific">Ciona intestinalis</name>
    <name type="common">Transparent sea squirt</name>
    <name type="synonym">Ascidia intestinalis</name>
    <dbReference type="NCBI Taxonomy" id="7719"/>
    <lineage>
        <taxon>Eukaryota</taxon>
        <taxon>Metazoa</taxon>
        <taxon>Chordata</taxon>
        <taxon>Tunicata</taxon>
        <taxon>Ascidiacea</taxon>
        <taxon>Phlebobranchia</taxon>
        <taxon>Cionidae</taxon>
        <taxon>Ciona</taxon>
    </lineage>
</organism>
<dbReference type="STRING" id="7719.ENSCINP00000025365"/>
<dbReference type="AlphaFoldDB" id="F6PQS1"/>
<feature type="domain" description="Protein kinase" evidence="6">
    <location>
        <begin position="48"/>
        <end position="190"/>
    </location>
</feature>
<keyword evidence="1" id="KW-0808">Transferase</keyword>
<dbReference type="PROSITE" id="PS50011">
    <property type="entry name" value="PROTEIN_KINASE_DOM"/>
    <property type="match status" value="1"/>
</dbReference>
<reference evidence="7" key="3">
    <citation type="submission" date="2025-08" db="UniProtKB">
        <authorList>
            <consortium name="Ensembl"/>
        </authorList>
    </citation>
    <scope>IDENTIFICATION</scope>
</reference>
<reference evidence="8" key="1">
    <citation type="journal article" date="2002" name="Science">
        <title>The draft genome of Ciona intestinalis: insights into chordate and vertebrate origins.</title>
        <authorList>
            <person name="Dehal P."/>
            <person name="Satou Y."/>
            <person name="Campbell R.K."/>
            <person name="Chapman J."/>
            <person name="Degnan B."/>
            <person name="De Tomaso A."/>
            <person name="Davidson B."/>
            <person name="Di Gregorio A."/>
            <person name="Gelpke M."/>
            <person name="Goodstein D.M."/>
            <person name="Harafuji N."/>
            <person name="Hastings K.E."/>
            <person name="Ho I."/>
            <person name="Hotta K."/>
            <person name="Huang W."/>
            <person name="Kawashima T."/>
            <person name="Lemaire P."/>
            <person name="Martinez D."/>
            <person name="Meinertzhagen I.A."/>
            <person name="Necula S."/>
            <person name="Nonaka M."/>
            <person name="Putnam N."/>
            <person name="Rash S."/>
            <person name="Saiga H."/>
            <person name="Satake M."/>
            <person name="Terry A."/>
            <person name="Yamada L."/>
            <person name="Wang H.G."/>
            <person name="Awazu S."/>
            <person name="Azumi K."/>
            <person name="Boore J."/>
            <person name="Branno M."/>
            <person name="Chin-Bow S."/>
            <person name="DeSantis R."/>
            <person name="Doyle S."/>
            <person name="Francino P."/>
            <person name="Keys D.N."/>
            <person name="Haga S."/>
            <person name="Hayashi H."/>
            <person name="Hino K."/>
            <person name="Imai K.S."/>
            <person name="Inaba K."/>
            <person name="Kano S."/>
            <person name="Kobayashi K."/>
            <person name="Kobayashi M."/>
            <person name="Lee B.I."/>
            <person name="Makabe K.W."/>
            <person name="Manohar C."/>
            <person name="Matassi G."/>
            <person name="Medina M."/>
            <person name="Mochizuki Y."/>
            <person name="Mount S."/>
            <person name="Morishita T."/>
            <person name="Miura S."/>
            <person name="Nakayama A."/>
            <person name="Nishizaka S."/>
            <person name="Nomoto H."/>
            <person name="Ohta F."/>
            <person name="Oishi K."/>
            <person name="Rigoutsos I."/>
            <person name="Sano M."/>
            <person name="Sasaki A."/>
            <person name="Sasakura Y."/>
            <person name="Shoguchi E."/>
            <person name="Shin-i T."/>
            <person name="Spagnuolo A."/>
            <person name="Stainier D."/>
            <person name="Suzuki M.M."/>
            <person name="Tassy O."/>
            <person name="Takatori N."/>
            <person name="Tokuoka M."/>
            <person name="Yagi K."/>
            <person name="Yoshizaki F."/>
            <person name="Wada S."/>
            <person name="Zhang C."/>
            <person name="Hyatt P.D."/>
            <person name="Larimer F."/>
            <person name="Detter C."/>
            <person name="Doggett N."/>
            <person name="Glavina T."/>
            <person name="Hawkins T."/>
            <person name="Richardson P."/>
            <person name="Lucas S."/>
            <person name="Kohara Y."/>
            <person name="Levine M."/>
            <person name="Satoh N."/>
            <person name="Rokhsar D.S."/>
        </authorList>
    </citation>
    <scope>NUCLEOTIDE SEQUENCE [LARGE SCALE GENOMIC DNA]</scope>
</reference>
<proteinExistence type="predicted"/>
<evidence type="ECO:0000256" key="3">
    <source>
        <dbReference type="ARBA" id="ARBA00022777"/>
    </source>
</evidence>
<evidence type="ECO:0000313" key="8">
    <source>
        <dbReference type="Proteomes" id="UP000008144"/>
    </source>
</evidence>
<reference evidence="7" key="2">
    <citation type="journal article" date="2008" name="Genome Biol.">
        <title>Improved genome assembly and evidence-based global gene model set for the chordate Ciona intestinalis: new insight into intron and operon populations.</title>
        <authorList>
            <person name="Satou Y."/>
            <person name="Mineta K."/>
            <person name="Ogasawara M."/>
            <person name="Sasakura Y."/>
            <person name="Shoguchi E."/>
            <person name="Ueno K."/>
            <person name="Yamada L."/>
            <person name="Matsumoto J."/>
            <person name="Wasserscheid J."/>
            <person name="Dewar K."/>
            <person name="Wiley G.B."/>
            <person name="Macmil S.L."/>
            <person name="Roe B.A."/>
            <person name="Zeller R.W."/>
            <person name="Hastings K.E."/>
            <person name="Lemaire P."/>
            <person name="Lindquist E."/>
            <person name="Endo T."/>
            <person name="Hotta K."/>
            <person name="Inaba K."/>
        </authorList>
    </citation>
    <scope>NUCLEOTIDE SEQUENCE [LARGE SCALE GENOMIC DNA]</scope>
    <source>
        <strain evidence="7">wild type</strain>
    </source>
</reference>
<name>F6PQS1_CIOIN</name>
<keyword evidence="8" id="KW-1185">Reference proteome</keyword>
<dbReference type="GO" id="GO:0005524">
    <property type="term" value="F:ATP binding"/>
    <property type="evidence" value="ECO:0007669"/>
    <property type="project" value="UniProtKB-KW"/>
</dbReference>
<dbReference type="Ensembl" id="ENSCINT00000025611.2">
    <property type="protein sequence ID" value="ENSCINP00000025365.2"/>
    <property type="gene ID" value="ENSCING00000013923.2"/>
</dbReference>
<protein>
    <recommendedName>
        <fullName evidence="6">Protein kinase domain-containing protein</fullName>
    </recommendedName>
</protein>
<keyword evidence="3" id="KW-0418">Kinase</keyword>
<dbReference type="PANTHER" id="PTHR48016:SF56">
    <property type="entry name" value="MAPKK KINASE"/>
    <property type="match status" value="1"/>
</dbReference>
<keyword evidence="2" id="KW-0547">Nucleotide-binding</keyword>
<evidence type="ECO:0000259" key="6">
    <source>
        <dbReference type="PROSITE" id="PS50011"/>
    </source>
</evidence>
<dbReference type="SUPFAM" id="SSF56112">
    <property type="entry name" value="Protein kinase-like (PK-like)"/>
    <property type="match status" value="1"/>
</dbReference>
<keyword evidence="4" id="KW-0067">ATP-binding</keyword>
<accession>F6PQS1</accession>
<dbReference type="Proteomes" id="UP000008144">
    <property type="component" value="Chromosome 10"/>
</dbReference>
<dbReference type="InterPro" id="IPR050538">
    <property type="entry name" value="MAP_kinase_kinase_kinase"/>
</dbReference>
<evidence type="ECO:0000256" key="4">
    <source>
        <dbReference type="ARBA" id="ARBA00022840"/>
    </source>
</evidence>
<dbReference type="Gene3D" id="1.10.510.10">
    <property type="entry name" value="Transferase(Phosphotransferase) domain 1"/>
    <property type="match status" value="1"/>
</dbReference>
<dbReference type="PANTHER" id="PTHR48016">
    <property type="entry name" value="MAP KINASE KINASE KINASE SSK2-RELATED-RELATED"/>
    <property type="match status" value="1"/>
</dbReference>
<sequence>MREGRDQNQSSQDHTRRLSEDIPNGNGSHGKSTGVVDLKINGKLPRIIHKGQTLGSGSNGSTVYAGMDANTGELVAVHYWNIPCPMRNSMLTDAERAKLDKYMKTINTIEQELNSLVKFSHKHLVPYLAMRYSHVESSIELHIVEKYITGASLQQKLTSRDRVGIDAVRTYSEQLLSALDCLHKKSVVHK</sequence>
<dbReference type="GO" id="GO:0035556">
    <property type="term" value="P:intracellular signal transduction"/>
    <property type="evidence" value="ECO:0007669"/>
    <property type="project" value="UniProtKB-ARBA"/>
</dbReference>
<dbReference type="Pfam" id="PF00069">
    <property type="entry name" value="Pkinase"/>
    <property type="match status" value="1"/>
</dbReference>
<dbReference type="HOGENOM" id="CLU_1431038_0_0_1"/>
<evidence type="ECO:0000256" key="1">
    <source>
        <dbReference type="ARBA" id="ARBA00022679"/>
    </source>
</evidence>
<evidence type="ECO:0000256" key="2">
    <source>
        <dbReference type="ARBA" id="ARBA00022741"/>
    </source>
</evidence>
<dbReference type="InterPro" id="IPR011009">
    <property type="entry name" value="Kinase-like_dom_sf"/>
</dbReference>